<reference evidence="1" key="1">
    <citation type="submission" date="2022-02" db="EMBL/GenBank/DDBJ databases">
        <title>Plant Genome Project.</title>
        <authorList>
            <person name="Zhang R.-G."/>
        </authorList>
    </citation>
    <scope>NUCLEOTIDE SEQUENCE</scope>
    <source>
        <strain evidence="1">AT1</strain>
    </source>
</reference>
<accession>A0ACC0P2J3</accession>
<comment type="caution">
    <text evidence="1">The sequence shown here is derived from an EMBL/GenBank/DDBJ whole genome shotgun (WGS) entry which is preliminary data.</text>
</comment>
<dbReference type="Proteomes" id="UP001062846">
    <property type="component" value="Chromosome 4"/>
</dbReference>
<organism evidence="1 2">
    <name type="scientific">Rhododendron molle</name>
    <name type="common">Chinese azalea</name>
    <name type="synonym">Azalea mollis</name>
    <dbReference type="NCBI Taxonomy" id="49168"/>
    <lineage>
        <taxon>Eukaryota</taxon>
        <taxon>Viridiplantae</taxon>
        <taxon>Streptophyta</taxon>
        <taxon>Embryophyta</taxon>
        <taxon>Tracheophyta</taxon>
        <taxon>Spermatophyta</taxon>
        <taxon>Magnoliopsida</taxon>
        <taxon>eudicotyledons</taxon>
        <taxon>Gunneridae</taxon>
        <taxon>Pentapetalae</taxon>
        <taxon>asterids</taxon>
        <taxon>Ericales</taxon>
        <taxon>Ericaceae</taxon>
        <taxon>Ericoideae</taxon>
        <taxon>Rhodoreae</taxon>
        <taxon>Rhododendron</taxon>
    </lineage>
</organism>
<gene>
    <name evidence="1" type="ORF">RHMOL_Rhmol04G0208500</name>
</gene>
<protein>
    <submittedName>
        <fullName evidence="1">Uncharacterized protein</fullName>
    </submittedName>
</protein>
<proteinExistence type="predicted"/>
<name>A0ACC0P2J3_RHOML</name>
<evidence type="ECO:0000313" key="2">
    <source>
        <dbReference type="Proteomes" id="UP001062846"/>
    </source>
</evidence>
<evidence type="ECO:0000313" key="1">
    <source>
        <dbReference type="EMBL" id="KAI8559863.1"/>
    </source>
</evidence>
<sequence>MGLPYYVSWTIRKVFQLREVCQPLIRYQIGNGASTFLWLDNWHPLGPLYKRFGVNVCCNIGRSLQAKVSTIIIDGEWLGPDK</sequence>
<keyword evidence="2" id="KW-1185">Reference proteome</keyword>
<dbReference type="EMBL" id="CM046391">
    <property type="protein sequence ID" value="KAI8559863.1"/>
    <property type="molecule type" value="Genomic_DNA"/>
</dbReference>